<dbReference type="EMBL" id="CP032627">
    <property type="protein sequence ID" value="AYG00159.1"/>
    <property type="molecule type" value="Genomic_DNA"/>
</dbReference>
<evidence type="ECO:0000259" key="1">
    <source>
        <dbReference type="PROSITE" id="PS51186"/>
    </source>
</evidence>
<keyword evidence="3" id="KW-1185">Reference proteome</keyword>
<dbReference type="Proteomes" id="UP000269374">
    <property type="component" value="Chromosome"/>
</dbReference>
<accession>A0A387BF01</accession>
<proteinExistence type="predicted"/>
<name>A0A387BF01_9LACT</name>
<dbReference type="InterPro" id="IPR051531">
    <property type="entry name" value="N-acetyltransferase"/>
</dbReference>
<dbReference type="Pfam" id="PF13302">
    <property type="entry name" value="Acetyltransf_3"/>
    <property type="match status" value="1"/>
</dbReference>
<dbReference type="GO" id="GO:0016747">
    <property type="term" value="F:acyltransferase activity, transferring groups other than amino-acyl groups"/>
    <property type="evidence" value="ECO:0007669"/>
    <property type="project" value="InterPro"/>
</dbReference>
<evidence type="ECO:0000313" key="3">
    <source>
        <dbReference type="Proteomes" id="UP000269374"/>
    </source>
</evidence>
<dbReference type="PANTHER" id="PTHR43792:SF1">
    <property type="entry name" value="N-ACETYLTRANSFERASE DOMAIN-CONTAINING PROTEIN"/>
    <property type="match status" value="1"/>
</dbReference>
<dbReference type="OrthoDB" id="9798081at2"/>
<dbReference type="CDD" id="cd04301">
    <property type="entry name" value="NAT_SF"/>
    <property type="match status" value="1"/>
</dbReference>
<protein>
    <submittedName>
        <fullName evidence="2">N-acetyltransferase</fullName>
    </submittedName>
</protein>
<feature type="domain" description="N-acetyltransferase" evidence="1">
    <location>
        <begin position="2"/>
        <end position="162"/>
    </location>
</feature>
<dbReference type="RefSeq" id="WP_120771547.1">
    <property type="nucleotide sequence ID" value="NZ_CP032627.1"/>
</dbReference>
<dbReference type="InterPro" id="IPR000182">
    <property type="entry name" value="GNAT_dom"/>
</dbReference>
<organism evidence="2 3">
    <name type="scientific">Lactococcus allomyrinae</name>
    <dbReference type="NCBI Taxonomy" id="2419773"/>
    <lineage>
        <taxon>Bacteria</taxon>
        <taxon>Bacillati</taxon>
        <taxon>Bacillota</taxon>
        <taxon>Bacilli</taxon>
        <taxon>Lactobacillales</taxon>
        <taxon>Streptococcaceae</taxon>
        <taxon>Lactococcus</taxon>
    </lineage>
</organism>
<sequence>MLRCREIGENDVKYLWELYTDESSMRYFGRDLAKNKLEIISLIHHYIEGAKNYEMIRYLMFDCEKFIGFITIKRYDSRYHRAEVDYIVAPAVRRQGYGGAMLQLFLKKVFAEWELARVTAYVNPENIPSQKLLEKTNFHREGLLRDWDGEGESRYIYGFTAKDLRKLK</sequence>
<evidence type="ECO:0000313" key="2">
    <source>
        <dbReference type="EMBL" id="AYG00159.1"/>
    </source>
</evidence>
<gene>
    <name evidence="2" type="ORF">D7I46_03100</name>
</gene>
<reference evidence="2 3" key="1">
    <citation type="submission" date="2018-09" db="EMBL/GenBank/DDBJ databases">
        <title>Genome sequencing of strain 1JSPR-7.</title>
        <authorList>
            <person name="Heo J."/>
            <person name="Kim S.-J."/>
            <person name="Kwon S.-W."/>
        </authorList>
    </citation>
    <scope>NUCLEOTIDE SEQUENCE [LARGE SCALE GENOMIC DNA]</scope>
    <source>
        <strain evidence="2 3">1JSPR-7</strain>
    </source>
</reference>
<dbReference type="AlphaFoldDB" id="A0A387BF01"/>
<dbReference type="Gene3D" id="3.40.630.30">
    <property type="match status" value="1"/>
</dbReference>
<dbReference type="InterPro" id="IPR016181">
    <property type="entry name" value="Acyl_CoA_acyltransferase"/>
</dbReference>
<dbReference type="KEGG" id="lact:D7I46_03100"/>
<dbReference type="SUPFAM" id="SSF55729">
    <property type="entry name" value="Acyl-CoA N-acyltransferases (Nat)"/>
    <property type="match status" value="1"/>
</dbReference>
<keyword evidence="2" id="KW-0808">Transferase</keyword>
<dbReference type="PROSITE" id="PS51186">
    <property type="entry name" value="GNAT"/>
    <property type="match status" value="1"/>
</dbReference>
<dbReference type="PANTHER" id="PTHR43792">
    <property type="entry name" value="GNAT FAMILY, PUTATIVE (AFU_ORTHOLOGUE AFUA_3G00765)-RELATED-RELATED"/>
    <property type="match status" value="1"/>
</dbReference>